<name>A0A917L514_9ACTN</name>
<protein>
    <submittedName>
        <fullName evidence="1">Uncharacterized protein</fullName>
    </submittedName>
</protein>
<dbReference type="EMBL" id="BMQA01000030">
    <property type="protein sequence ID" value="GGJ44817.1"/>
    <property type="molecule type" value="Genomic_DNA"/>
</dbReference>
<dbReference type="Proteomes" id="UP000657574">
    <property type="component" value="Unassembled WGS sequence"/>
</dbReference>
<sequence>MIKHIPHPTPVVPTGVSLALDVTHELTAPRPPARPADVAAPQLMGLRMPAERPHRHKVPLRRLTAMCV</sequence>
<organism evidence="1 2">
    <name type="scientific">Streptomyces brasiliensis</name>
    <dbReference type="NCBI Taxonomy" id="1954"/>
    <lineage>
        <taxon>Bacteria</taxon>
        <taxon>Bacillati</taxon>
        <taxon>Actinomycetota</taxon>
        <taxon>Actinomycetes</taxon>
        <taxon>Kitasatosporales</taxon>
        <taxon>Streptomycetaceae</taxon>
        <taxon>Streptomyces</taxon>
    </lineage>
</organism>
<dbReference type="RefSeq" id="WP_189314854.1">
    <property type="nucleotide sequence ID" value="NZ_BMQA01000030.1"/>
</dbReference>
<comment type="caution">
    <text evidence="1">The sequence shown here is derived from an EMBL/GenBank/DDBJ whole genome shotgun (WGS) entry which is preliminary data.</text>
</comment>
<dbReference type="AlphaFoldDB" id="A0A917L514"/>
<reference evidence="1" key="2">
    <citation type="submission" date="2020-09" db="EMBL/GenBank/DDBJ databases">
        <authorList>
            <person name="Sun Q."/>
            <person name="Ohkuma M."/>
        </authorList>
    </citation>
    <scope>NUCLEOTIDE SEQUENCE</scope>
    <source>
        <strain evidence="1">JCM 3086</strain>
    </source>
</reference>
<keyword evidence="2" id="KW-1185">Reference proteome</keyword>
<evidence type="ECO:0000313" key="2">
    <source>
        <dbReference type="Proteomes" id="UP000657574"/>
    </source>
</evidence>
<reference evidence="1" key="1">
    <citation type="journal article" date="2014" name="Int. J. Syst. Evol. Microbiol.">
        <title>Complete genome sequence of Corynebacterium casei LMG S-19264T (=DSM 44701T), isolated from a smear-ripened cheese.</title>
        <authorList>
            <consortium name="US DOE Joint Genome Institute (JGI-PGF)"/>
            <person name="Walter F."/>
            <person name="Albersmeier A."/>
            <person name="Kalinowski J."/>
            <person name="Ruckert C."/>
        </authorList>
    </citation>
    <scope>NUCLEOTIDE SEQUENCE</scope>
    <source>
        <strain evidence="1">JCM 3086</strain>
    </source>
</reference>
<proteinExistence type="predicted"/>
<accession>A0A917L514</accession>
<gene>
    <name evidence="1" type="ORF">GCM10010121_065020</name>
</gene>
<evidence type="ECO:0000313" key="1">
    <source>
        <dbReference type="EMBL" id="GGJ44817.1"/>
    </source>
</evidence>